<dbReference type="RefSeq" id="WP_377579674.1">
    <property type="nucleotide sequence ID" value="NZ_JBHTKA010000004.1"/>
</dbReference>
<keyword evidence="1" id="KW-1133">Transmembrane helix</keyword>
<feature type="transmembrane region" description="Helical" evidence="1">
    <location>
        <begin position="44"/>
        <end position="68"/>
    </location>
</feature>
<accession>A0ABW3K498</accession>
<organism evidence="2 3">
    <name type="scientific">Ohtaekwangia kribbensis</name>
    <dbReference type="NCBI Taxonomy" id="688913"/>
    <lineage>
        <taxon>Bacteria</taxon>
        <taxon>Pseudomonadati</taxon>
        <taxon>Bacteroidota</taxon>
        <taxon>Cytophagia</taxon>
        <taxon>Cytophagales</taxon>
        <taxon>Fulvivirgaceae</taxon>
        <taxon>Ohtaekwangia</taxon>
    </lineage>
</organism>
<feature type="transmembrane region" description="Helical" evidence="1">
    <location>
        <begin position="9"/>
        <end position="32"/>
    </location>
</feature>
<dbReference type="Proteomes" id="UP001597112">
    <property type="component" value="Unassembled WGS sequence"/>
</dbReference>
<reference evidence="3" key="1">
    <citation type="journal article" date="2019" name="Int. J. Syst. Evol. Microbiol.">
        <title>The Global Catalogue of Microorganisms (GCM) 10K type strain sequencing project: providing services to taxonomists for standard genome sequencing and annotation.</title>
        <authorList>
            <consortium name="The Broad Institute Genomics Platform"/>
            <consortium name="The Broad Institute Genome Sequencing Center for Infectious Disease"/>
            <person name="Wu L."/>
            <person name="Ma J."/>
        </authorList>
    </citation>
    <scope>NUCLEOTIDE SEQUENCE [LARGE SCALE GENOMIC DNA]</scope>
    <source>
        <strain evidence="3">CCUG 58938</strain>
    </source>
</reference>
<keyword evidence="3" id="KW-1185">Reference proteome</keyword>
<dbReference type="EMBL" id="JBHTKA010000004">
    <property type="protein sequence ID" value="MFD1000271.1"/>
    <property type="molecule type" value="Genomic_DNA"/>
</dbReference>
<name>A0ABW3K498_9BACT</name>
<sequence>MGKGIRTELLWLLGVVILAQLVWYSILGQLLFNGRLLEIQDHDAFIIVPKLFLVGLTSLVLLLFMYVLRWIHSKAINRTVIIFAVVVLTIVWIFLFLDWLIGLQNIRDLGKSWHTEINGADRVPMTLLSHASLTFAVGIVALFDMIIGYKLIAKKK</sequence>
<proteinExistence type="predicted"/>
<evidence type="ECO:0000256" key="1">
    <source>
        <dbReference type="SAM" id="Phobius"/>
    </source>
</evidence>
<feature type="transmembrane region" description="Helical" evidence="1">
    <location>
        <begin position="131"/>
        <end position="152"/>
    </location>
</feature>
<protein>
    <submittedName>
        <fullName evidence="2">Uncharacterized protein</fullName>
    </submittedName>
</protein>
<evidence type="ECO:0000313" key="2">
    <source>
        <dbReference type="EMBL" id="MFD1000271.1"/>
    </source>
</evidence>
<keyword evidence="1" id="KW-0812">Transmembrane</keyword>
<feature type="transmembrane region" description="Helical" evidence="1">
    <location>
        <begin position="80"/>
        <end position="101"/>
    </location>
</feature>
<evidence type="ECO:0000313" key="3">
    <source>
        <dbReference type="Proteomes" id="UP001597112"/>
    </source>
</evidence>
<keyword evidence="1" id="KW-0472">Membrane</keyword>
<comment type="caution">
    <text evidence="2">The sequence shown here is derived from an EMBL/GenBank/DDBJ whole genome shotgun (WGS) entry which is preliminary data.</text>
</comment>
<gene>
    <name evidence="2" type="ORF">ACFQ21_13190</name>
</gene>